<gene>
    <name evidence="4" type="primary">mshD</name>
    <name evidence="6" type="ORF">HNR05_003490</name>
</gene>
<dbReference type="InterPro" id="IPR000182">
    <property type="entry name" value="GNAT_dom"/>
</dbReference>
<protein>
    <recommendedName>
        <fullName evidence="4">Mycothiol acetyltransferase</fullName>
        <shortName evidence="4">MSH acetyltransferase</shortName>
        <ecNumber evidence="4">2.3.1.189</ecNumber>
    </recommendedName>
    <alternativeName>
        <fullName evidence="4">Mycothiol synthase</fullName>
    </alternativeName>
</protein>
<dbReference type="HAMAP" id="MF_01698">
    <property type="entry name" value="MshD"/>
    <property type="match status" value="1"/>
</dbReference>
<evidence type="ECO:0000259" key="5">
    <source>
        <dbReference type="PROSITE" id="PS51186"/>
    </source>
</evidence>
<feature type="binding site" evidence="4">
    <location>
        <position position="197"/>
    </location>
    <ligand>
        <name>1D-myo-inositol 2-(L-cysteinylamino)-2-deoxy-alpha-D-glucopyranoside</name>
        <dbReference type="ChEBI" id="CHEBI:58887"/>
    </ligand>
</feature>
<evidence type="ECO:0000256" key="2">
    <source>
        <dbReference type="ARBA" id="ARBA00022737"/>
    </source>
</evidence>
<keyword evidence="3 4" id="KW-0012">Acyltransferase</keyword>
<comment type="subunit">
    <text evidence="4">Monomer.</text>
</comment>
<feature type="binding site" evidence="4">
    <location>
        <position position="246"/>
    </location>
    <ligand>
        <name>1D-myo-inositol 2-(L-cysteinylamino)-2-deoxy-alpha-D-glucopyranoside</name>
        <dbReference type="ChEBI" id="CHEBI:58887"/>
    </ligand>
</feature>
<keyword evidence="7" id="KW-1185">Reference proteome</keyword>
<feature type="domain" description="N-acetyltransferase" evidence="5">
    <location>
        <begin position="170"/>
        <end position="315"/>
    </location>
</feature>
<dbReference type="CDD" id="cd04301">
    <property type="entry name" value="NAT_SF"/>
    <property type="match status" value="1"/>
</dbReference>
<dbReference type="EC" id="2.3.1.189" evidence="4"/>
<accession>A0A7Z0EHE3</accession>
<keyword evidence="2 4" id="KW-0677">Repeat</keyword>
<dbReference type="GO" id="GO:0035447">
    <property type="term" value="F:mycothiol synthase activity"/>
    <property type="evidence" value="ECO:0007669"/>
    <property type="project" value="UniProtKB-UniRule"/>
</dbReference>
<comment type="function">
    <text evidence="4">Catalyzes the transfer of acetyl from acetyl-CoA to desacetylmycothiol (Cys-GlcN-Ins) to form mycothiol.</text>
</comment>
<dbReference type="PIRSF" id="PIRSF021524">
    <property type="entry name" value="MSH_acetyltransferase"/>
    <property type="match status" value="1"/>
</dbReference>
<dbReference type="Pfam" id="PF00583">
    <property type="entry name" value="Acetyltransf_1"/>
    <property type="match status" value="1"/>
</dbReference>
<dbReference type="Proteomes" id="UP000537260">
    <property type="component" value="Unassembled WGS sequence"/>
</dbReference>
<sequence>MSLSLNFLDSTDASGLAELSRIADAATQVDGYRPFNEQTLLDLVAGRRAPVLLNLRDDEGLREGDGELEDGERGVDTAGTAIGAAVIGDGEFDLVIAPEHRGFGHGDAAVGLLLPHLAERVSVWAHGDHPAARVLAERHRFVAVRTLLQLRLDTLAPAPSPASPGALGTTTVTPFVAGQDEAEWLALNALVFASHPEQGALTLNDLAARLAEPWFDAGDFLVARDPAGRMIGYNWLKIEPGQGTGEIYVIGIHPDAAGHGLGRLLMQRGLVRMAERGCTSASLYVEADNEGAVRLYRSLGFTDFTIDVRYERRLQ</sequence>
<dbReference type="GO" id="GO:0010125">
    <property type="term" value="P:mycothiol biosynthetic process"/>
    <property type="evidence" value="ECO:0007669"/>
    <property type="project" value="UniProtKB-UniRule"/>
</dbReference>
<proteinExistence type="inferred from homology"/>
<dbReference type="Gene3D" id="3.40.630.30">
    <property type="match status" value="1"/>
</dbReference>
<comment type="similarity">
    <text evidence="4">Belongs to the acetyltransferase family. MshD subfamily.</text>
</comment>
<dbReference type="InterPro" id="IPR016181">
    <property type="entry name" value="Acyl_CoA_acyltransferase"/>
</dbReference>
<feature type="binding site" evidence="4">
    <location>
        <position position="37"/>
    </location>
    <ligand>
        <name>1D-myo-inositol 2-(L-cysteinylamino)-2-deoxy-alpha-D-glucopyranoside</name>
        <dbReference type="ChEBI" id="CHEBI:58887"/>
    </ligand>
</feature>
<feature type="binding site" evidence="4">
    <location>
        <begin position="250"/>
        <end position="252"/>
    </location>
    <ligand>
        <name>acetyl-CoA</name>
        <dbReference type="ChEBI" id="CHEBI:57288"/>
        <label>2</label>
    </ligand>
</feature>
<dbReference type="RefSeq" id="WP_179580354.1">
    <property type="nucleotide sequence ID" value="NZ_JACCFM010000001.1"/>
</dbReference>
<name>A0A7Z0EHE3_9MICO</name>
<dbReference type="AlphaFoldDB" id="A0A7Z0EHE3"/>
<comment type="catalytic activity">
    <reaction evidence="4">
        <text>1D-myo-inositol 2-(L-cysteinylamino)-2-deoxy-alpha-D-glucopyranoside + acetyl-CoA = mycothiol + CoA + H(+)</text>
        <dbReference type="Rhea" id="RHEA:26172"/>
        <dbReference type="ChEBI" id="CHEBI:15378"/>
        <dbReference type="ChEBI" id="CHEBI:16768"/>
        <dbReference type="ChEBI" id="CHEBI:57287"/>
        <dbReference type="ChEBI" id="CHEBI:57288"/>
        <dbReference type="ChEBI" id="CHEBI:58887"/>
        <dbReference type="EC" id="2.3.1.189"/>
    </reaction>
</comment>
<dbReference type="NCBIfam" id="TIGR03448">
    <property type="entry name" value="mycothiol_MshD"/>
    <property type="match status" value="1"/>
</dbReference>
<dbReference type="PANTHER" id="PTHR43420:SF12">
    <property type="entry name" value="N-ACETYLTRANSFERASE DOMAIN-CONTAINING PROTEIN"/>
    <property type="match status" value="1"/>
</dbReference>
<dbReference type="SUPFAM" id="SSF55729">
    <property type="entry name" value="Acyl-CoA N-acyltransferases (Nat)"/>
    <property type="match status" value="1"/>
</dbReference>
<comment type="caution">
    <text evidence="6">The sequence shown here is derived from an EMBL/GenBank/DDBJ whole genome shotgun (WGS) entry which is preliminary data.</text>
</comment>
<keyword evidence="1 4" id="KW-0808">Transferase</keyword>
<dbReference type="EMBL" id="JACCFM010000001">
    <property type="protein sequence ID" value="NYJ21699.1"/>
    <property type="molecule type" value="Genomic_DNA"/>
</dbReference>
<comment type="caution">
    <text evidence="4">Lacks conserved residue(s) required for the propagation of feature annotation.</text>
</comment>
<evidence type="ECO:0000313" key="6">
    <source>
        <dbReference type="EMBL" id="NYJ21699.1"/>
    </source>
</evidence>
<dbReference type="PANTHER" id="PTHR43420">
    <property type="entry name" value="ACETYLTRANSFERASE"/>
    <property type="match status" value="1"/>
</dbReference>
<dbReference type="InterPro" id="IPR050680">
    <property type="entry name" value="YpeA/RimI_acetyltransf"/>
</dbReference>
<dbReference type="PROSITE" id="PS51186">
    <property type="entry name" value="GNAT"/>
    <property type="match status" value="1"/>
</dbReference>
<evidence type="ECO:0000256" key="4">
    <source>
        <dbReference type="HAMAP-Rule" id="MF_01698"/>
    </source>
</evidence>
<feature type="binding site" evidence="4">
    <location>
        <begin position="257"/>
        <end position="263"/>
    </location>
    <ligand>
        <name>acetyl-CoA</name>
        <dbReference type="ChEBI" id="CHEBI:57288"/>
        <label>2</label>
    </ligand>
</feature>
<feature type="binding site" evidence="4">
    <location>
        <begin position="94"/>
        <end position="96"/>
    </location>
    <ligand>
        <name>acetyl-CoA</name>
        <dbReference type="ChEBI" id="CHEBI:57288"/>
        <label>1</label>
    </ligand>
</feature>
<evidence type="ECO:0000256" key="1">
    <source>
        <dbReference type="ARBA" id="ARBA00022679"/>
    </source>
</evidence>
<reference evidence="6 7" key="1">
    <citation type="submission" date="2020-07" db="EMBL/GenBank/DDBJ databases">
        <title>Sequencing the genomes of 1000 actinobacteria strains.</title>
        <authorList>
            <person name="Klenk H.-P."/>
        </authorList>
    </citation>
    <scope>NUCLEOTIDE SEQUENCE [LARGE SCALE GENOMIC DNA]</scope>
    <source>
        <strain evidence="6 7">LI1</strain>
    </source>
</reference>
<evidence type="ECO:0000313" key="7">
    <source>
        <dbReference type="Proteomes" id="UP000537260"/>
    </source>
</evidence>
<feature type="binding site" evidence="4">
    <location>
        <begin position="289"/>
        <end position="294"/>
    </location>
    <ligand>
        <name>acetyl-CoA</name>
        <dbReference type="ChEBI" id="CHEBI:57288"/>
        <label>2</label>
    </ligand>
</feature>
<evidence type="ECO:0000256" key="3">
    <source>
        <dbReference type="ARBA" id="ARBA00023315"/>
    </source>
</evidence>
<feature type="binding site" evidence="4">
    <location>
        <position position="237"/>
    </location>
    <ligand>
        <name>1D-myo-inositol 2-(L-cysteinylamino)-2-deoxy-alpha-D-glucopyranoside</name>
        <dbReference type="ChEBI" id="CHEBI:58887"/>
    </ligand>
</feature>
<dbReference type="InterPro" id="IPR017813">
    <property type="entry name" value="Mycothiol_AcTrfase"/>
</dbReference>
<organism evidence="6 7">
    <name type="scientific">Glaciibacter psychrotolerans</name>
    <dbReference type="NCBI Taxonomy" id="670054"/>
    <lineage>
        <taxon>Bacteria</taxon>
        <taxon>Bacillati</taxon>
        <taxon>Actinomycetota</taxon>
        <taxon>Actinomycetes</taxon>
        <taxon>Micrococcales</taxon>
        <taxon>Microbacteriaceae</taxon>
        <taxon>Glaciibacter</taxon>
    </lineage>
</organism>
<feature type="binding site" evidence="4">
    <location>
        <position position="284"/>
    </location>
    <ligand>
        <name>1D-myo-inositol 2-(L-cysteinylamino)-2-deoxy-alpha-D-glucopyranoside</name>
        <dbReference type="ChEBI" id="CHEBI:58887"/>
    </ligand>
</feature>